<accession>A0ABD1MBN5</accession>
<sequence length="111" mass="12773">MQDAGVEFQSYMQSREDSRFHLLQLGAKTVVEENCGLITKCRFKVEPNICCDTRLFMEGRNMFIFQQVQMSYEQLTTTITTRAGMVIIETHGNCVWPSNNPRSKFGGTTHR</sequence>
<protein>
    <submittedName>
        <fullName evidence="1">Uncharacterized protein</fullName>
    </submittedName>
</protein>
<name>A0ABD1MBN5_9FABA</name>
<evidence type="ECO:0000313" key="2">
    <source>
        <dbReference type="Proteomes" id="UP001603857"/>
    </source>
</evidence>
<evidence type="ECO:0000313" key="1">
    <source>
        <dbReference type="EMBL" id="KAL2333205.1"/>
    </source>
</evidence>
<dbReference type="EMBL" id="JBGMDY010000005">
    <property type="protein sequence ID" value="KAL2333205.1"/>
    <property type="molecule type" value="Genomic_DNA"/>
</dbReference>
<gene>
    <name evidence="1" type="ORF">Fmac_014418</name>
</gene>
<proteinExistence type="predicted"/>
<organism evidence="1 2">
    <name type="scientific">Flemingia macrophylla</name>
    <dbReference type="NCBI Taxonomy" id="520843"/>
    <lineage>
        <taxon>Eukaryota</taxon>
        <taxon>Viridiplantae</taxon>
        <taxon>Streptophyta</taxon>
        <taxon>Embryophyta</taxon>
        <taxon>Tracheophyta</taxon>
        <taxon>Spermatophyta</taxon>
        <taxon>Magnoliopsida</taxon>
        <taxon>eudicotyledons</taxon>
        <taxon>Gunneridae</taxon>
        <taxon>Pentapetalae</taxon>
        <taxon>rosids</taxon>
        <taxon>fabids</taxon>
        <taxon>Fabales</taxon>
        <taxon>Fabaceae</taxon>
        <taxon>Papilionoideae</taxon>
        <taxon>50 kb inversion clade</taxon>
        <taxon>NPAAA clade</taxon>
        <taxon>indigoferoid/millettioid clade</taxon>
        <taxon>Phaseoleae</taxon>
        <taxon>Flemingia</taxon>
    </lineage>
</organism>
<keyword evidence="2" id="KW-1185">Reference proteome</keyword>
<comment type="caution">
    <text evidence="1">The sequence shown here is derived from an EMBL/GenBank/DDBJ whole genome shotgun (WGS) entry which is preliminary data.</text>
</comment>
<dbReference type="AlphaFoldDB" id="A0ABD1MBN5"/>
<reference evidence="1 2" key="1">
    <citation type="submission" date="2024-08" db="EMBL/GenBank/DDBJ databases">
        <title>Insights into the chromosomal genome structure of Flemingia macrophylla.</title>
        <authorList>
            <person name="Ding Y."/>
            <person name="Zhao Y."/>
            <person name="Bi W."/>
            <person name="Wu M."/>
            <person name="Zhao G."/>
            <person name="Gong Y."/>
            <person name="Li W."/>
            <person name="Zhang P."/>
        </authorList>
    </citation>
    <scope>NUCLEOTIDE SEQUENCE [LARGE SCALE GENOMIC DNA]</scope>
    <source>
        <strain evidence="1">DYQJB</strain>
        <tissue evidence="1">Leaf</tissue>
    </source>
</reference>
<dbReference type="Proteomes" id="UP001603857">
    <property type="component" value="Unassembled WGS sequence"/>
</dbReference>